<organism evidence="1 2">
    <name type="scientific">Labrys okinawensis</name>
    <dbReference type="NCBI Taxonomy" id="346911"/>
    <lineage>
        <taxon>Bacteria</taxon>
        <taxon>Pseudomonadati</taxon>
        <taxon>Pseudomonadota</taxon>
        <taxon>Alphaproteobacteria</taxon>
        <taxon>Hyphomicrobiales</taxon>
        <taxon>Xanthobacteraceae</taxon>
        <taxon>Labrys</taxon>
    </lineage>
</organism>
<dbReference type="Proteomes" id="UP000237682">
    <property type="component" value="Unassembled WGS sequence"/>
</dbReference>
<comment type="caution">
    <text evidence="1">The sequence shown here is derived from an EMBL/GenBank/DDBJ whole genome shotgun (WGS) entry which is preliminary data.</text>
</comment>
<gene>
    <name evidence="1" type="ORF">C5L14_18210</name>
</gene>
<dbReference type="RefSeq" id="WP_105863477.1">
    <property type="nucleotide sequence ID" value="NZ_PUEJ01000006.1"/>
</dbReference>
<evidence type="ECO:0000313" key="2">
    <source>
        <dbReference type="Proteomes" id="UP000237682"/>
    </source>
</evidence>
<evidence type="ECO:0008006" key="3">
    <source>
        <dbReference type="Google" id="ProtNLM"/>
    </source>
</evidence>
<dbReference type="OrthoDB" id="7990319at2"/>
<accession>A0A2S9QA14</accession>
<name>A0A2S9QA14_9HYPH</name>
<keyword evidence="2" id="KW-1185">Reference proteome</keyword>
<sequence>MTLFAFLAVLGAGFAGLGWLLNRERSALWRRRRALLADCRPLFERAEQADGVGGFPRLAGEIAGRRVVVEMVPDTMTLRRLPQLWLSLTVMTPLPGGAAFGVLARPSGSEFYARTPDLPARLEPPAGLPEDVMVRGRRRGAAFLAQAERAVADLMADPRVKEVLVMPAGLRVIFQAAEGQRGQHLLLRQCDFGDARFEPALFMRLYDGLEEIARRLSPVAAPAHLPETRGQRA</sequence>
<evidence type="ECO:0000313" key="1">
    <source>
        <dbReference type="EMBL" id="PRH86181.1"/>
    </source>
</evidence>
<dbReference type="AlphaFoldDB" id="A0A2S9QA14"/>
<proteinExistence type="predicted"/>
<dbReference type="EMBL" id="PUEJ01000006">
    <property type="protein sequence ID" value="PRH86181.1"/>
    <property type="molecule type" value="Genomic_DNA"/>
</dbReference>
<reference evidence="1 2" key="1">
    <citation type="submission" date="2018-02" db="EMBL/GenBank/DDBJ databases">
        <title>Whole genome sequencing of endophytic bacterium.</title>
        <authorList>
            <person name="Eedara R."/>
            <person name="Podile A.R."/>
        </authorList>
    </citation>
    <scope>NUCLEOTIDE SEQUENCE [LARGE SCALE GENOMIC DNA]</scope>
    <source>
        <strain evidence="1 2">RP1T</strain>
    </source>
</reference>
<protein>
    <recommendedName>
        <fullName evidence="3">DUF3137 domain-containing protein</fullName>
    </recommendedName>
</protein>